<dbReference type="Pfam" id="PF00899">
    <property type="entry name" value="ThiF"/>
    <property type="match status" value="1"/>
</dbReference>
<dbReference type="InterPro" id="IPR035985">
    <property type="entry name" value="Ubiquitin-activating_enz"/>
</dbReference>
<dbReference type="GO" id="GO:0008146">
    <property type="term" value="F:sulfotransferase activity"/>
    <property type="evidence" value="ECO:0007669"/>
    <property type="project" value="TreeGrafter"/>
</dbReference>
<dbReference type="FunFam" id="3.40.50.720:FF:000080">
    <property type="entry name" value="Thiazole biosynthesis adenylyltransferase ThiF"/>
    <property type="match status" value="1"/>
</dbReference>
<sequence length="269" mass="27894">MDTAGLLRYQRQIALPGVGVRGQERLRAAAVLVAGAGALGGPAALYLAAAGVGRIGLYDPDRVAVSNLQRQILYGTADVGRLKVEAARERLAALNPDVRVEAEAVRLEAANAAALAAAYDLVLDATDDFPTRYLLNDVCYAAGKPLVQGAVGGYWGQAAVYASPGPCYRCLYPEAPPAAAAPACDGGAVLGPVPAVVSGLMATLALNRLLGLGAPDTGRLWWFDARSLEWTGLAFGRRAGCDHGRSSAVAPVRASAREEEPRWPGAAFS</sequence>
<organism evidence="4 5">
    <name type="scientific">Candidatus Hydrogenisulfobacillus filiaventi</name>
    <dbReference type="NCBI Taxonomy" id="2707344"/>
    <lineage>
        <taxon>Bacteria</taxon>
        <taxon>Bacillati</taxon>
        <taxon>Bacillota</taxon>
        <taxon>Clostridia</taxon>
        <taxon>Eubacteriales</taxon>
        <taxon>Clostridiales Family XVII. Incertae Sedis</taxon>
        <taxon>Candidatus Hydrogenisulfobacillus</taxon>
    </lineage>
</organism>
<dbReference type="InterPro" id="IPR045886">
    <property type="entry name" value="ThiF/MoeB/HesA"/>
</dbReference>
<evidence type="ECO:0000256" key="2">
    <source>
        <dbReference type="SAM" id="MobiDB-lite"/>
    </source>
</evidence>
<dbReference type="GO" id="GO:0016779">
    <property type="term" value="F:nucleotidyltransferase activity"/>
    <property type="evidence" value="ECO:0007669"/>
    <property type="project" value="UniProtKB-KW"/>
</dbReference>
<dbReference type="Gene3D" id="3.40.50.720">
    <property type="entry name" value="NAD(P)-binding Rossmann-like Domain"/>
    <property type="match status" value="1"/>
</dbReference>
<evidence type="ECO:0000259" key="3">
    <source>
        <dbReference type="Pfam" id="PF00899"/>
    </source>
</evidence>
<reference evidence="4 5" key="1">
    <citation type="submission" date="2020-02" db="EMBL/GenBank/DDBJ databases">
        <authorList>
            <person name="Hogendoorn C."/>
        </authorList>
    </citation>
    <scope>NUCLEOTIDE SEQUENCE [LARGE SCALE GENOMIC DNA]</scope>
    <source>
        <strain evidence="4">R501</strain>
    </source>
</reference>
<dbReference type="EMBL" id="LR778114">
    <property type="protein sequence ID" value="CAB1127967.1"/>
    <property type="molecule type" value="Genomic_DNA"/>
</dbReference>
<accession>A0A6F8ZDX7</accession>
<evidence type="ECO:0000313" key="4">
    <source>
        <dbReference type="EMBL" id="CAB1127967.1"/>
    </source>
</evidence>
<evidence type="ECO:0000256" key="1">
    <source>
        <dbReference type="ARBA" id="ARBA00009919"/>
    </source>
</evidence>
<dbReference type="CDD" id="cd00757">
    <property type="entry name" value="ThiF_MoeB_HesA_family"/>
    <property type="match status" value="1"/>
</dbReference>
<keyword evidence="4" id="KW-0548">Nucleotidyltransferase</keyword>
<dbReference type="PANTHER" id="PTHR10953:SF102">
    <property type="entry name" value="ADENYLYLTRANSFERASE AND SULFURTRANSFERASE MOCS3"/>
    <property type="match status" value="1"/>
</dbReference>
<dbReference type="PANTHER" id="PTHR10953">
    <property type="entry name" value="UBIQUITIN-ACTIVATING ENZYME E1"/>
    <property type="match status" value="1"/>
</dbReference>
<keyword evidence="5" id="KW-1185">Reference proteome</keyword>
<gene>
    <name evidence="4" type="primary">ttuC</name>
    <name evidence="4" type="ORF">R50_0461</name>
</gene>
<comment type="similarity">
    <text evidence="1">Belongs to the HesA/MoeB/ThiF family.</text>
</comment>
<dbReference type="Proteomes" id="UP000503399">
    <property type="component" value="Chromosome"/>
</dbReference>
<dbReference type="InterPro" id="IPR000594">
    <property type="entry name" value="ThiF_NAD_FAD-bd"/>
</dbReference>
<keyword evidence="4" id="KW-0808">Transferase</keyword>
<feature type="region of interest" description="Disordered" evidence="2">
    <location>
        <begin position="250"/>
        <end position="269"/>
    </location>
</feature>
<dbReference type="KEGG" id="hfv:R50_0461"/>
<evidence type="ECO:0000313" key="5">
    <source>
        <dbReference type="Proteomes" id="UP000503399"/>
    </source>
</evidence>
<dbReference type="AlphaFoldDB" id="A0A6F8ZDX7"/>
<dbReference type="GO" id="GO:0004792">
    <property type="term" value="F:thiosulfate-cyanide sulfurtransferase activity"/>
    <property type="evidence" value="ECO:0007669"/>
    <property type="project" value="TreeGrafter"/>
</dbReference>
<name>A0A6F8ZDX7_9FIRM</name>
<dbReference type="SUPFAM" id="SSF69572">
    <property type="entry name" value="Activating enzymes of the ubiquitin-like proteins"/>
    <property type="match status" value="1"/>
</dbReference>
<dbReference type="GO" id="GO:0008641">
    <property type="term" value="F:ubiquitin-like modifier activating enzyme activity"/>
    <property type="evidence" value="ECO:0007669"/>
    <property type="project" value="InterPro"/>
</dbReference>
<protein>
    <submittedName>
        <fullName evidence="4">Sulfur carrier protein adenylyltransferase</fullName>
    </submittedName>
</protein>
<feature type="domain" description="THIF-type NAD/FAD binding fold" evidence="3">
    <location>
        <begin position="9"/>
        <end position="235"/>
    </location>
</feature>
<dbReference type="GO" id="GO:0005829">
    <property type="term" value="C:cytosol"/>
    <property type="evidence" value="ECO:0007669"/>
    <property type="project" value="TreeGrafter"/>
</dbReference>
<proteinExistence type="inferred from homology"/>